<keyword evidence="3" id="KW-1185">Reference proteome</keyword>
<name>A0ABR3A935_9AGAR</name>
<evidence type="ECO:0000256" key="1">
    <source>
        <dbReference type="SAM" id="MobiDB-lite"/>
    </source>
</evidence>
<sequence length="60" mass="6770">MAGLLAGYSINLVMFNNKRNKVYGPPDEPASREAGMQDKTEYENKVRVSNLGRPDARREN</sequence>
<feature type="region of interest" description="Disordered" evidence="1">
    <location>
        <begin position="19"/>
        <end position="60"/>
    </location>
</feature>
<reference evidence="2 3" key="1">
    <citation type="submission" date="2024-05" db="EMBL/GenBank/DDBJ databases">
        <title>A draft genome resource for the thread blight pathogen Marasmius tenuissimus strain MS-2.</title>
        <authorList>
            <person name="Yulfo-Soto G.E."/>
            <person name="Baruah I.K."/>
            <person name="Amoako-Attah I."/>
            <person name="Bukari Y."/>
            <person name="Meinhardt L.W."/>
            <person name="Bailey B.A."/>
            <person name="Cohen S.P."/>
        </authorList>
    </citation>
    <scope>NUCLEOTIDE SEQUENCE [LARGE SCALE GENOMIC DNA]</scope>
    <source>
        <strain evidence="2 3">MS-2</strain>
    </source>
</reference>
<dbReference type="Proteomes" id="UP001437256">
    <property type="component" value="Unassembled WGS sequence"/>
</dbReference>
<evidence type="ECO:0000313" key="2">
    <source>
        <dbReference type="EMBL" id="KAL0070228.1"/>
    </source>
</evidence>
<proteinExistence type="predicted"/>
<feature type="compositionally biased region" description="Basic and acidic residues" evidence="1">
    <location>
        <begin position="29"/>
        <end position="46"/>
    </location>
</feature>
<dbReference type="EMBL" id="JBBXMP010000008">
    <property type="protein sequence ID" value="KAL0070228.1"/>
    <property type="molecule type" value="Genomic_DNA"/>
</dbReference>
<accession>A0ABR3A935</accession>
<comment type="caution">
    <text evidence="2">The sequence shown here is derived from an EMBL/GenBank/DDBJ whole genome shotgun (WGS) entry which is preliminary data.</text>
</comment>
<gene>
    <name evidence="2" type="ORF">AAF712_002718</name>
</gene>
<evidence type="ECO:0000313" key="3">
    <source>
        <dbReference type="Proteomes" id="UP001437256"/>
    </source>
</evidence>
<organism evidence="2 3">
    <name type="scientific">Marasmius tenuissimus</name>
    <dbReference type="NCBI Taxonomy" id="585030"/>
    <lineage>
        <taxon>Eukaryota</taxon>
        <taxon>Fungi</taxon>
        <taxon>Dikarya</taxon>
        <taxon>Basidiomycota</taxon>
        <taxon>Agaricomycotina</taxon>
        <taxon>Agaricomycetes</taxon>
        <taxon>Agaricomycetidae</taxon>
        <taxon>Agaricales</taxon>
        <taxon>Marasmiineae</taxon>
        <taxon>Marasmiaceae</taxon>
        <taxon>Marasmius</taxon>
    </lineage>
</organism>
<protein>
    <submittedName>
        <fullName evidence="2">Uncharacterized protein</fullName>
    </submittedName>
</protein>